<evidence type="ECO:0000256" key="1">
    <source>
        <dbReference type="SAM" id="MobiDB-lite"/>
    </source>
</evidence>
<dbReference type="GeneID" id="18922418"/>
<feature type="region of interest" description="Disordered" evidence="1">
    <location>
        <begin position="1"/>
        <end position="74"/>
    </location>
</feature>
<dbReference type="VEuPathDB" id="FungiDB:MELLADRAFT_104866"/>
<dbReference type="EMBL" id="GL883100">
    <property type="protein sequence ID" value="EGG08467.1"/>
    <property type="molecule type" value="Genomic_DNA"/>
</dbReference>
<name>F4RG07_MELLP</name>
<feature type="compositionally biased region" description="Polar residues" evidence="1">
    <location>
        <begin position="59"/>
        <end position="72"/>
    </location>
</feature>
<accession>F4RG07</accession>
<dbReference type="RefSeq" id="XP_007408053.1">
    <property type="nucleotide sequence ID" value="XM_007407991.1"/>
</dbReference>
<organism evidence="3">
    <name type="scientific">Melampsora larici-populina (strain 98AG31 / pathotype 3-4-7)</name>
    <name type="common">Poplar leaf rust fungus</name>
    <dbReference type="NCBI Taxonomy" id="747676"/>
    <lineage>
        <taxon>Eukaryota</taxon>
        <taxon>Fungi</taxon>
        <taxon>Dikarya</taxon>
        <taxon>Basidiomycota</taxon>
        <taxon>Pucciniomycotina</taxon>
        <taxon>Pucciniomycetes</taxon>
        <taxon>Pucciniales</taxon>
        <taxon>Melampsoraceae</taxon>
        <taxon>Melampsora</taxon>
    </lineage>
</organism>
<protein>
    <submittedName>
        <fullName evidence="2">Uncharacterized protein</fullName>
    </submittedName>
</protein>
<dbReference type="AlphaFoldDB" id="F4RG07"/>
<proteinExistence type="predicted"/>
<dbReference type="KEGG" id="mlr:MELLADRAFT_104866"/>
<sequence length="143" mass="16004">MGGRKGRSIGCPLGPSSKKRRQPEPQGSSQIIADLDASEARWVDQQSQRLNNRPVAPNTAMQHEQLQPSTSDQVEHAFEWDQISDINPEEEYLINHNIPDDPTEEPPEVTNFGDYVKGSSYKRKQIKEARNWAKVPSAPLNGG</sequence>
<gene>
    <name evidence="2" type="ORF">MELLADRAFT_104866</name>
</gene>
<evidence type="ECO:0000313" key="2">
    <source>
        <dbReference type="EMBL" id="EGG08467.1"/>
    </source>
</evidence>
<dbReference type="InParanoid" id="F4RG07"/>
<evidence type="ECO:0000313" key="3">
    <source>
        <dbReference type="Proteomes" id="UP000001072"/>
    </source>
</evidence>
<dbReference type="Proteomes" id="UP000001072">
    <property type="component" value="Unassembled WGS sequence"/>
</dbReference>
<dbReference type="HOGENOM" id="CLU_1806596_0_0_1"/>
<reference evidence="3" key="1">
    <citation type="journal article" date="2011" name="Proc. Natl. Acad. Sci. U.S.A.">
        <title>Obligate biotrophy features unraveled by the genomic analysis of rust fungi.</title>
        <authorList>
            <person name="Duplessis S."/>
            <person name="Cuomo C.A."/>
            <person name="Lin Y.-C."/>
            <person name="Aerts A."/>
            <person name="Tisserant E."/>
            <person name="Veneault-Fourrey C."/>
            <person name="Joly D.L."/>
            <person name="Hacquard S."/>
            <person name="Amselem J."/>
            <person name="Cantarel B.L."/>
            <person name="Chiu R."/>
            <person name="Coutinho P.M."/>
            <person name="Feau N."/>
            <person name="Field M."/>
            <person name="Frey P."/>
            <person name="Gelhaye E."/>
            <person name="Goldberg J."/>
            <person name="Grabherr M.G."/>
            <person name="Kodira C.D."/>
            <person name="Kohler A."/>
            <person name="Kuees U."/>
            <person name="Lindquist E.A."/>
            <person name="Lucas S.M."/>
            <person name="Mago R."/>
            <person name="Mauceli E."/>
            <person name="Morin E."/>
            <person name="Murat C."/>
            <person name="Pangilinan J.L."/>
            <person name="Park R."/>
            <person name="Pearson M."/>
            <person name="Quesneville H."/>
            <person name="Rouhier N."/>
            <person name="Sakthikumar S."/>
            <person name="Salamov A.A."/>
            <person name="Schmutz J."/>
            <person name="Selles B."/>
            <person name="Shapiro H."/>
            <person name="Tanguay P."/>
            <person name="Tuskan G.A."/>
            <person name="Henrissat B."/>
            <person name="Van de Peer Y."/>
            <person name="Rouze P."/>
            <person name="Ellis J.G."/>
            <person name="Dodds P.N."/>
            <person name="Schein J.E."/>
            <person name="Zhong S."/>
            <person name="Hamelin R.C."/>
            <person name="Grigoriev I.V."/>
            <person name="Szabo L.J."/>
            <person name="Martin F."/>
        </authorList>
    </citation>
    <scope>NUCLEOTIDE SEQUENCE [LARGE SCALE GENOMIC DNA]</scope>
    <source>
        <strain evidence="3">98AG31 / pathotype 3-4-7</strain>
    </source>
</reference>
<keyword evidence="3" id="KW-1185">Reference proteome</keyword>